<dbReference type="RefSeq" id="WP_111284610.1">
    <property type="nucleotide sequence ID" value="NZ_CP147988.1"/>
</dbReference>
<dbReference type="Pfam" id="PF13715">
    <property type="entry name" value="CarbopepD_reg_2"/>
    <property type="match status" value="1"/>
</dbReference>
<accession>A0ABZ2Q9Z8</accession>
<dbReference type="Proteomes" id="UP001447857">
    <property type="component" value="Chromosome"/>
</dbReference>
<dbReference type="InterPro" id="IPR008969">
    <property type="entry name" value="CarboxyPept-like_regulatory"/>
</dbReference>
<gene>
    <name evidence="1" type="ORF">V6624_05965</name>
</gene>
<evidence type="ECO:0000313" key="1">
    <source>
        <dbReference type="EMBL" id="WXK51174.1"/>
    </source>
</evidence>
<dbReference type="SUPFAM" id="SSF49464">
    <property type="entry name" value="Carboxypeptidase regulatory domain-like"/>
    <property type="match status" value="1"/>
</dbReference>
<proteinExistence type="predicted"/>
<protein>
    <submittedName>
        <fullName evidence="1">Carboxypeptidase-like regulatory domain-containing protein</fullName>
    </submittedName>
</protein>
<evidence type="ECO:0000313" key="2">
    <source>
        <dbReference type="Proteomes" id="UP001447857"/>
    </source>
</evidence>
<sequence>MFQKITCFLIVLAGQTCLSQTQDRAILSGKVVSNTSDLEGVYVINAQTEETVTTDASGSFSILAKADDILVFSSISFKEKRILLKSEDFSNLNFMVNLSMVMYQLQEVVVKKYDNINAEKLGIIPAGQKKYSAAERKLETATALNATANGGGMVGGSISADPLLNFFSGRTAMLKKEVAVEKKEFFMRLLENMFSLDHFIDRLKIPAEYVKGFEYYAIENEKFTIILNSKNKTSTEFLLGELAVKYKEMLSGENK</sequence>
<keyword evidence="2" id="KW-1185">Reference proteome</keyword>
<reference evidence="1 2" key="1">
    <citation type="submission" date="2024-02" db="EMBL/GenBank/DDBJ databases">
        <title>complete genome of Flavobacterium ginsenosidimutans Str. YTB16.</title>
        <authorList>
            <person name="Wang Q."/>
        </authorList>
    </citation>
    <scope>NUCLEOTIDE SEQUENCE [LARGE SCALE GENOMIC DNA]</scope>
    <source>
        <strain evidence="1 2">YTB16</strain>
    </source>
</reference>
<dbReference type="EMBL" id="CP147988">
    <property type="protein sequence ID" value="WXK51174.1"/>
    <property type="molecule type" value="Genomic_DNA"/>
</dbReference>
<name>A0ABZ2Q9Z8_9FLAO</name>
<organism evidence="1 2">
    <name type="scientific">Flavobacterium ginsenosidimutans</name>
    <dbReference type="NCBI Taxonomy" id="687844"/>
    <lineage>
        <taxon>Bacteria</taxon>
        <taxon>Pseudomonadati</taxon>
        <taxon>Bacteroidota</taxon>
        <taxon>Flavobacteriia</taxon>
        <taxon>Flavobacteriales</taxon>
        <taxon>Flavobacteriaceae</taxon>
        <taxon>Flavobacterium</taxon>
    </lineage>
</organism>